<evidence type="ECO:0000256" key="11">
    <source>
        <dbReference type="ARBA" id="ARBA00023134"/>
    </source>
</evidence>
<dbReference type="HOGENOM" id="CLU_013350_3_0_7"/>
<feature type="binding site" evidence="14">
    <location>
        <begin position="117"/>
        <end position="120"/>
    </location>
    <ligand>
        <name>GTP</name>
        <dbReference type="ChEBI" id="CHEBI:37565"/>
        <label>1</label>
    </ligand>
</feature>
<dbReference type="GO" id="GO:0005525">
    <property type="term" value="F:GTP binding"/>
    <property type="evidence" value="ECO:0007669"/>
    <property type="project" value="UniProtKB-KW"/>
</dbReference>
<dbReference type="PANTHER" id="PTHR43185:SF1">
    <property type="entry name" value="FE(2+) TRANSPORTER FEOB"/>
    <property type="match status" value="1"/>
</dbReference>
<feature type="transmembrane region" description="Helical" evidence="16">
    <location>
        <begin position="617"/>
        <end position="637"/>
    </location>
</feature>
<feature type="transmembrane region" description="Helical" evidence="16">
    <location>
        <begin position="324"/>
        <end position="346"/>
    </location>
</feature>
<dbReference type="Pfam" id="PF02421">
    <property type="entry name" value="FeoB_N"/>
    <property type="match status" value="1"/>
</dbReference>
<comment type="subcellular location">
    <subcellularLocation>
        <location evidence="1 16">Cell inner membrane</location>
        <topology evidence="1 16">Multi-pass membrane protein</topology>
    </subcellularLocation>
</comment>
<dbReference type="InterPro" id="IPR003373">
    <property type="entry name" value="Fe2_transport_prot-B"/>
</dbReference>
<evidence type="ECO:0000313" key="18">
    <source>
        <dbReference type="EMBL" id="CAG35687.1"/>
    </source>
</evidence>
<comment type="function">
    <text evidence="16">Probable transporter of a GTP-driven Fe(2+) uptake system.</text>
</comment>
<reference evidence="19" key="1">
    <citation type="journal article" date="2004" name="Environ. Microbiol.">
        <title>The genome of Desulfotalea psychrophila, a sulfate-reducing bacterium from permanently cold Arctic sediments.</title>
        <authorList>
            <person name="Rabus R."/>
            <person name="Ruepp A."/>
            <person name="Frickey T."/>
            <person name="Rattei T."/>
            <person name="Fartmann B."/>
            <person name="Stark M."/>
            <person name="Bauer M."/>
            <person name="Zibat A."/>
            <person name="Lombardot T."/>
            <person name="Becker I."/>
            <person name="Amann J."/>
            <person name="Gellner K."/>
            <person name="Teeling H."/>
            <person name="Leuschner W.D."/>
            <person name="Gloeckner F.-O."/>
            <person name="Lupas A.N."/>
            <person name="Amann R."/>
            <person name="Klenk H.-P."/>
        </authorList>
    </citation>
    <scope>NUCLEOTIDE SEQUENCE [LARGE SCALE GENOMIC DNA]</scope>
    <source>
        <strain evidence="19">DSM 12343 / LSv54</strain>
    </source>
</reference>
<accession>Q6APN7</accession>
<dbReference type="PANTHER" id="PTHR43185">
    <property type="entry name" value="FERROUS IRON TRANSPORT PROTEIN B"/>
    <property type="match status" value="1"/>
</dbReference>
<evidence type="ECO:0000256" key="3">
    <source>
        <dbReference type="ARBA" id="ARBA00022475"/>
    </source>
</evidence>
<feature type="transmembrane region" description="Helical" evidence="16">
    <location>
        <begin position="358"/>
        <end position="384"/>
    </location>
</feature>
<feature type="binding site" evidence="15">
    <location>
        <position position="22"/>
    </location>
    <ligand>
        <name>Mg(2+)</name>
        <dbReference type="ChEBI" id="CHEBI:18420"/>
        <label>1</label>
    </ligand>
</feature>
<evidence type="ECO:0000256" key="13">
    <source>
        <dbReference type="NCBIfam" id="TIGR00437"/>
    </source>
</evidence>
<dbReference type="Pfam" id="PF07670">
    <property type="entry name" value="Gate"/>
    <property type="match status" value="2"/>
</dbReference>
<evidence type="ECO:0000256" key="9">
    <source>
        <dbReference type="ARBA" id="ARBA00023004"/>
    </source>
</evidence>
<gene>
    <name evidence="18" type="ordered locus">DP0958</name>
</gene>
<organism evidence="18 19">
    <name type="scientific">Desulfotalea psychrophila (strain LSv54 / DSM 12343)</name>
    <dbReference type="NCBI Taxonomy" id="177439"/>
    <lineage>
        <taxon>Bacteria</taxon>
        <taxon>Pseudomonadati</taxon>
        <taxon>Thermodesulfobacteriota</taxon>
        <taxon>Desulfobulbia</taxon>
        <taxon>Desulfobulbales</taxon>
        <taxon>Desulfocapsaceae</taxon>
        <taxon>Desulfotalea</taxon>
    </lineage>
</organism>
<dbReference type="InterPro" id="IPR005225">
    <property type="entry name" value="Small_GTP-bd"/>
</dbReference>
<keyword evidence="5" id="KW-0997">Cell inner membrane</keyword>
<dbReference type="FunFam" id="3.40.50.300:FF:000426">
    <property type="entry name" value="Ferrous iron transport protein B"/>
    <property type="match status" value="1"/>
</dbReference>
<keyword evidence="8 16" id="KW-1133">Transmembrane helix</keyword>
<keyword evidence="15" id="KW-0460">Magnesium</keyword>
<evidence type="ECO:0000256" key="7">
    <source>
        <dbReference type="ARBA" id="ARBA00022741"/>
    </source>
</evidence>
<dbReference type="KEGG" id="dps:DP0958"/>
<evidence type="ECO:0000256" key="2">
    <source>
        <dbReference type="ARBA" id="ARBA00022448"/>
    </source>
</evidence>
<feature type="binding site" evidence="14">
    <location>
        <begin position="36"/>
        <end position="40"/>
    </location>
    <ligand>
        <name>GTP</name>
        <dbReference type="ChEBI" id="CHEBI:37565"/>
        <label>1</label>
    </ligand>
</feature>
<keyword evidence="4 16" id="KW-0410">Iron transport</keyword>
<dbReference type="InterPro" id="IPR006073">
    <property type="entry name" value="GTP-bd"/>
</dbReference>
<keyword evidence="7 14" id="KW-0547">Nucleotide-binding</keyword>
<feature type="binding site" evidence="14">
    <location>
        <begin position="57"/>
        <end position="60"/>
    </location>
    <ligand>
        <name>GTP</name>
        <dbReference type="ChEBI" id="CHEBI:37565"/>
        <label>1</label>
    </ligand>
</feature>
<evidence type="ECO:0000256" key="1">
    <source>
        <dbReference type="ARBA" id="ARBA00004429"/>
    </source>
</evidence>
<feature type="transmembrane region" description="Helical" evidence="16">
    <location>
        <begin position="271"/>
        <end position="304"/>
    </location>
</feature>
<dbReference type="CDD" id="cd01879">
    <property type="entry name" value="FeoB"/>
    <property type="match status" value="1"/>
</dbReference>
<feature type="transmembrane region" description="Helical" evidence="16">
    <location>
        <begin position="390"/>
        <end position="410"/>
    </location>
</feature>
<name>Q6APN7_DESPS</name>
<dbReference type="Pfam" id="PF07664">
    <property type="entry name" value="FeoB_C"/>
    <property type="match status" value="1"/>
</dbReference>
<keyword evidence="3" id="KW-1003">Cell membrane</keyword>
<keyword evidence="11 14" id="KW-0342">GTP-binding</keyword>
<keyword evidence="12 16" id="KW-0472">Membrane</keyword>
<dbReference type="Proteomes" id="UP000000602">
    <property type="component" value="Chromosome"/>
</dbReference>
<evidence type="ECO:0000256" key="10">
    <source>
        <dbReference type="ARBA" id="ARBA00023065"/>
    </source>
</evidence>
<keyword evidence="6 16" id="KW-0812">Transmembrane</keyword>
<evidence type="ECO:0000256" key="15">
    <source>
        <dbReference type="PIRSR" id="PIRSR603373-2"/>
    </source>
</evidence>
<dbReference type="PROSITE" id="PS51711">
    <property type="entry name" value="G_FEOB"/>
    <property type="match status" value="1"/>
</dbReference>
<evidence type="ECO:0000256" key="14">
    <source>
        <dbReference type="PIRSR" id="PIRSR603373-1"/>
    </source>
</evidence>
<feature type="domain" description="FeoB-type G" evidence="17">
    <location>
        <begin position="4"/>
        <end position="166"/>
    </location>
</feature>
<keyword evidence="9 16" id="KW-0408">Iron</keyword>
<feature type="transmembrane region" description="Helical" evidence="16">
    <location>
        <begin position="219"/>
        <end position="237"/>
    </location>
</feature>
<feature type="binding site" evidence="15">
    <location>
        <position position="26"/>
    </location>
    <ligand>
        <name>Mg(2+)</name>
        <dbReference type="ChEBI" id="CHEBI:18420"/>
        <label>2</label>
    </ligand>
</feature>
<protein>
    <recommendedName>
        <fullName evidence="13 16">Ferrous iron transport protein B</fullName>
    </recommendedName>
</protein>
<dbReference type="STRING" id="177439.DP0958"/>
<evidence type="ECO:0000259" key="17">
    <source>
        <dbReference type="PROSITE" id="PS51711"/>
    </source>
</evidence>
<dbReference type="GO" id="GO:0046872">
    <property type="term" value="F:metal ion binding"/>
    <property type="evidence" value="ECO:0007669"/>
    <property type="project" value="UniProtKB-KW"/>
</dbReference>
<dbReference type="InterPro" id="IPR027417">
    <property type="entry name" value="P-loop_NTPase"/>
</dbReference>
<proteinExistence type="inferred from homology"/>
<evidence type="ECO:0000256" key="12">
    <source>
        <dbReference type="ARBA" id="ARBA00023136"/>
    </source>
</evidence>
<comment type="similarity">
    <text evidence="16">Belongs to the TRAFAC class TrmE-Era-EngA-EngB-Septin-like GTPase superfamily. FeoB GTPase (TC 9.A.8) family.</text>
</comment>
<dbReference type="SUPFAM" id="SSF52540">
    <property type="entry name" value="P-loop containing nucleoside triphosphate hydrolases"/>
    <property type="match status" value="1"/>
</dbReference>
<feature type="binding site" evidence="14">
    <location>
        <begin position="11"/>
        <end position="18"/>
    </location>
    <ligand>
        <name>GTP</name>
        <dbReference type="ChEBI" id="CHEBI:37565"/>
        <label>1</label>
    </ligand>
</feature>
<dbReference type="GO" id="GO:0005886">
    <property type="term" value="C:plasma membrane"/>
    <property type="evidence" value="ECO:0007669"/>
    <property type="project" value="UniProtKB-SubCell"/>
</dbReference>
<feature type="binding site" evidence="15">
    <location>
        <position position="25"/>
    </location>
    <ligand>
        <name>Mg(2+)</name>
        <dbReference type="ChEBI" id="CHEBI:18420"/>
        <label>2</label>
    </ligand>
</feature>
<keyword evidence="15" id="KW-0479">Metal-binding</keyword>
<feature type="transmembrane region" description="Helical" evidence="16">
    <location>
        <begin position="673"/>
        <end position="693"/>
    </location>
</feature>
<keyword evidence="19" id="KW-1185">Reference proteome</keyword>
<dbReference type="InterPro" id="IPR030389">
    <property type="entry name" value="G_FEOB_dom"/>
</dbReference>
<evidence type="ECO:0000256" key="4">
    <source>
        <dbReference type="ARBA" id="ARBA00022496"/>
    </source>
</evidence>
<sequence>MHKIERIAIAGVPNCGKTTIFNRLTGSRQKVGNWPGVTVEKKEGTFPLQGSTIELIDLPGTYNLTPDSEDQKVAERVIREAEYDIILNVVDATNLSRNLYLTMDLKERTNQIIILLNMLDMAESEGLQIDIDQLSKDIGLPVIPVIGIDKTSVANALKQIEKYANELPSHHSHASRQDIFSTVEKYNFIDKIYGRIVREKKDRNENLTNRVDNIVMNRFAAVPVFLISMFITFWFAIGLGSVFIDFFDIIGGLLFIDIPNKLLSAIGSPEWVTVILATGLGAGFQTVATFIPVVFFMFLALAILEDLGYMARVGVMADRFMRKIGLPGSAFIPMVVGFGCTVPAIMATRTLTNKKDRFMTIFMAPFMSCGARLPVYALFCAALFGAYSGFAVFMIYISGLIMAVVTGYFLKNTLFKGATSHFVIDLPLYHTPRPGSVLKSAWLRMMNFIRRAGKIVVLAVFFLSILNSIGIKNGQISFGNEDSQHSVLAHSGRAISPIFVPMGITKENWPASVALFTGLFAKEAIVGTINSLYATMDETNTQAVNPMSEDTEGSLQIGATVGEAFTSISDGFTGIISSFDILGIGLISEDNETISEEIGANVSVYNNIAARFTVYSAFAYLLFVLMYFPCLAVIGAAKQEMGGFYAGVMATYSTMLAWSVATLFYQITEGHSIVYIAVSLLVLCSIYGGLYLLGQQERSSKNIIFNPPIASSN</sequence>
<evidence type="ECO:0000256" key="5">
    <source>
        <dbReference type="ARBA" id="ARBA00022519"/>
    </source>
</evidence>
<feature type="transmembrane region" description="Helical" evidence="16">
    <location>
        <begin position="644"/>
        <end position="667"/>
    </location>
</feature>
<dbReference type="PRINTS" id="PR00326">
    <property type="entry name" value="GTP1OBG"/>
</dbReference>
<dbReference type="Gene3D" id="3.40.50.300">
    <property type="entry name" value="P-loop containing nucleotide triphosphate hydrolases"/>
    <property type="match status" value="1"/>
</dbReference>
<dbReference type="OrthoDB" id="9809127at2"/>
<keyword evidence="10" id="KW-0406">Ion transport</keyword>
<dbReference type="EMBL" id="CR522870">
    <property type="protein sequence ID" value="CAG35687.1"/>
    <property type="molecule type" value="Genomic_DNA"/>
</dbReference>
<dbReference type="InterPro" id="IPR011642">
    <property type="entry name" value="Gate_dom"/>
</dbReference>
<dbReference type="RefSeq" id="WP_011188201.1">
    <property type="nucleotide sequence ID" value="NC_006138.1"/>
</dbReference>
<evidence type="ECO:0000256" key="6">
    <source>
        <dbReference type="ARBA" id="ARBA00022692"/>
    </source>
</evidence>
<dbReference type="NCBIfam" id="TIGR00437">
    <property type="entry name" value="feoB"/>
    <property type="match status" value="1"/>
</dbReference>
<dbReference type="InterPro" id="IPR050860">
    <property type="entry name" value="FeoB_GTPase"/>
</dbReference>
<dbReference type="GO" id="GO:0015093">
    <property type="term" value="F:ferrous iron transmembrane transporter activity"/>
    <property type="evidence" value="ECO:0007669"/>
    <property type="project" value="UniProtKB-UniRule"/>
</dbReference>
<keyword evidence="2 16" id="KW-0813">Transport</keyword>
<feature type="transmembrane region" description="Helical" evidence="16">
    <location>
        <begin position="452"/>
        <end position="471"/>
    </location>
</feature>
<dbReference type="AlphaFoldDB" id="Q6APN7"/>
<evidence type="ECO:0000256" key="16">
    <source>
        <dbReference type="RuleBase" id="RU362098"/>
    </source>
</evidence>
<dbReference type="InterPro" id="IPR011640">
    <property type="entry name" value="Fe2_transport_prot_B_C"/>
</dbReference>
<evidence type="ECO:0000313" key="19">
    <source>
        <dbReference type="Proteomes" id="UP000000602"/>
    </source>
</evidence>
<dbReference type="NCBIfam" id="TIGR00231">
    <property type="entry name" value="small_GTP"/>
    <property type="match status" value="1"/>
</dbReference>
<dbReference type="eggNOG" id="COG0370">
    <property type="taxonomic scope" value="Bacteria"/>
</dbReference>
<evidence type="ECO:0000256" key="8">
    <source>
        <dbReference type="ARBA" id="ARBA00022989"/>
    </source>
</evidence>